<dbReference type="WBParaSite" id="GPUH_0000775201-mRNA-1">
    <property type="protein sequence ID" value="GPUH_0000775201-mRNA-1"/>
    <property type="gene ID" value="GPUH_0000775201"/>
</dbReference>
<dbReference type="AlphaFoldDB" id="A0A183DGA2"/>
<evidence type="ECO:0000313" key="2">
    <source>
        <dbReference type="Proteomes" id="UP000271098"/>
    </source>
</evidence>
<reference evidence="3" key="1">
    <citation type="submission" date="2016-06" db="UniProtKB">
        <authorList>
            <consortium name="WormBaseParasite"/>
        </authorList>
    </citation>
    <scope>IDENTIFICATION</scope>
</reference>
<protein>
    <submittedName>
        <fullName evidence="1 3">Uncharacterized protein</fullName>
    </submittedName>
</protein>
<keyword evidence="2" id="KW-1185">Reference proteome</keyword>
<sequence length="80" mass="9003">MCELSVQLDELLLWKIVQFVQKTETAESMKPVALLQPPNTELDKLDRVQARRCYFGTLDLEVGAVSLSGKGILARAFLCY</sequence>
<organism evidence="3">
    <name type="scientific">Gongylonema pulchrum</name>
    <dbReference type="NCBI Taxonomy" id="637853"/>
    <lineage>
        <taxon>Eukaryota</taxon>
        <taxon>Metazoa</taxon>
        <taxon>Ecdysozoa</taxon>
        <taxon>Nematoda</taxon>
        <taxon>Chromadorea</taxon>
        <taxon>Rhabditida</taxon>
        <taxon>Spirurina</taxon>
        <taxon>Spiruromorpha</taxon>
        <taxon>Spiruroidea</taxon>
        <taxon>Gongylonematidae</taxon>
        <taxon>Gongylonema</taxon>
    </lineage>
</organism>
<accession>A0A183DGA2</accession>
<evidence type="ECO:0000313" key="1">
    <source>
        <dbReference type="EMBL" id="VDK59492.1"/>
    </source>
</evidence>
<proteinExistence type="predicted"/>
<dbReference type="EMBL" id="UYRT01020816">
    <property type="protein sequence ID" value="VDK59492.1"/>
    <property type="molecule type" value="Genomic_DNA"/>
</dbReference>
<gene>
    <name evidence="1" type="ORF">GPUH_LOCUS7742</name>
</gene>
<name>A0A183DGA2_9BILA</name>
<dbReference type="Proteomes" id="UP000271098">
    <property type="component" value="Unassembled WGS sequence"/>
</dbReference>
<reference evidence="1 2" key="2">
    <citation type="submission" date="2018-11" db="EMBL/GenBank/DDBJ databases">
        <authorList>
            <consortium name="Pathogen Informatics"/>
        </authorList>
    </citation>
    <scope>NUCLEOTIDE SEQUENCE [LARGE SCALE GENOMIC DNA]</scope>
</reference>
<evidence type="ECO:0000313" key="3">
    <source>
        <dbReference type="WBParaSite" id="GPUH_0000775201-mRNA-1"/>
    </source>
</evidence>